<dbReference type="InterPro" id="IPR005467">
    <property type="entry name" value="His_kinase_dom"/>
</dbReference>
<dbReference type="CDD" id="cd00082">
    <property type="entry name" value="HisKA"/>
    <property type="match status" value="1"/>
</dbReference>
<dbReference type="SMART" id="SM00387">
    <property type="entry name" value="HATPase_c"/>
    <property type="match status" value="1"/>
</dbReference>
<dbReference type="SUPFAM" id="SSF55874">
    <property type="entry name" value="ATPase domain of HSP90 chaperone/DNA topoisomerase II/histidine kinase"/>
    <property type="match status" value="1"/>
</dbReference>
<sequence length="371" mass="42002">MPLSDTEYISILKTQYFEYEQLNKFFNLSGDLLCIAGFDGYFKRINPTVSQVLGYTQEELMAQPINEFVFKEDKVDTQQSRVHVYQGKPLLGFENRYVTKSGEIVWLSWTSMPDIEKQLVFAIAKNITEKKKIEEERNNFIANLTQVNQDIKQFTRMASHDIRSPISNMLSIFNLFDSTKITDPDTTELLRLLKNTSKNLNDIVNNFLDVMINNDRLNALVEQLSLTESLETVKNSISTLIADSGAVINSDFSAFDFVKFNRIYMDSIFLNLITNAIKYGGANRPSLINIHTKKDGAVNQLIISDNGSGFDSEKLKDSVFGLYQTFHGNSDSKGIGLHLVYTHVTSLGGHIAVQSKVDEGTTFTITFRSEK</sequence>
<keyword evidence="9" id="KW-1185">Reference proteome</keyword>
<dbReference type="InterPro" id="IPR036097">
    <property type="entry name" value="HisK_dim/P_sf"/>
</dbReference>
<dbReference type="PROSITE" id="PS50109">
    <property type="entry name" value="HIS_KIN"/>
    <property type="match status" value="1"/>
</dbReference>
<evidence type="ECO:0000259" key="6">
    <source>
        <dbReference type="PROSITE" id="PS50109"/>
    </source>
</evidence>
<dbReference type="SUPFAM" id="SSF47384">
    <property type="entry name" value="Homodimeric domain of signal transducing histidine kinase"/>
    <property type="match status" value="1"/>
</dbReference>
<evidence type="ECO:0000313" key="9">
    <source>
        <dbReference type="Proteomes" id="UP000293347"/>
    </source>
</evidence>
<name>A0A4R0NUS0_9SPHI</name>
<gene>
    <name evidence="8" type="ORF">EZ437_07370</name>
</gene>
<evidence type="ECO:0000256" key="3">
    <source>
        <dbReference type="ARBA" id="ARBA00022553"/>
    </source>
</evidence>
<dbReference type="CDD" id="cd00130">
    <property type="entry name" value="PAS"/>
    <property type="match status" value="1"/>
</dbReference>
<dbReference type="Gene3D" id="3.30.565.10">
    <property type="entry name" value="Histidine kinase-like ATPase, C-terminal domain"/>
    <property type="match status" value="1"/>
</dbReference>
<dbReference type="Pfam" id="PF02518">
    <property type="entry name" value="HATPase_c"/>
    <property type="match status" value="1"/>
</dbReference>
<keyword evidence="4" id="KW-0808">Transferase</keyword>
<dbReference type="SUPFAM" id="SSF55785">
    <property type="entry name" value="PYP-like sensor domain (PAS domain)"/>
    <property type="match status" value="1"/>
</dbReference>
<reference evidence="8 9" key="1">
    <citation type="submission" date="2019-02" db="EMBL/GenBank/DDBJ databases">
        <title>Pedobacter sp. RP-1-14 sp. nov., isolated from Arctic soil.</title>
        <authorList>
            <person name="Dahal R.H."/>
        </authorList>
    </citation>
    <scope>NUCLEOTIDE SEQUENCE [LARGE SCALE GENOMIC DNA]</scope>
    <source>
        <strain evidence="8 9">RP-1-14</strain>
    </source>
</reference>
<dbReference type="InterPro" id="IPR004358">
    <property type="entry name" value="Sig_transdc_His_kin-like_C"/>
</dbReference>
<dbReference type="InterPro" id="IPR003594">
    <property type="entry name" value="HATPase_dom"/>
</dbReference>
<organism evidence="8 9">
    <name type="scientific">Pedobacter psychroterrae</name>
    <dbReference type="NCBI Taxonomy" id="2530453"/>
    <lineage>
        <taxon>Bacteria</taxon>
        <taxon>Pseudomonadati</taxon>
        <taxon>Bacteroidota</taxon>
        <taxon>Sphingobacteriia</taxon>
        <taxon>Sphingobacteriales</taxon>
        <taxon>Sphingobacteriaceae</taxon>
        <taxon>Pedobacter</taxon>
    </lineage>
</organism>
<evidence type="ECO:0000256" key="2">
    <source>
        <dbReference type="ARBA" id="ARBA00012438"/>
    </source>
</evidence>
<dbReference type="InterPro" id="IPR035965">
    <property type="entry name" value="PAS-like_dom_sf"/>
</dbReference>
<dbReference type="AlphaFoldDB" id="A0A4R0NUS0"/>
<dbReference type="GO" id="GO:0000155">
    <property type="term" value="F:phosphorelay sensor kinase activity"/>
    <property type="evidence" value="ECO:0007669"/>
    <property type="project" value="InterPro"/>
</dbReference>
<dbReference type="SMART" id="SM00388">
    <property type="entry name" value="HisKA"/>
    <property type="match status" value="1"/>
</dbReference>
<feature type="domain" description="Histidine kinase" evidence="6">
    <location>
        <begin position="157"/>
        <end position="371"/>
    </location>
</feature>
<accession>A0A4R0NUS0</accession>
<dbReference type="InterPro" id="IPR052162">
    <property type="entry name" value="Sensor_kinase/Photoreceptor"/>
</dbReference>
<dbReference type="PANTHER" id="PTHR43304:SF1">
    <property type="entry name" value="PAC DOMAIN-CONTAINING PROTEIN"/>
    <property type="match status" value="1"/>
</dbReference>
<dbReference type="NCBIfam" id="TIGR00229">
    <property type="entry name" value="sensory_box"/>
    <property type="match status" value="1"/>
</dbReference>
<dbReference type="Gene3D" id="1.10.287.130">
    <property type="match status" value="1"/>
</dbReference>
<comment type="caution">
    <text evidence="8">The sequence shown here is derived from an EMBL/GenBank/DDBJ whole genome shotgun (WGS) entry which is preliminary data.</text>
</comment>
<dbReference type="PANTHER" id="PTHR43304">
    <property type="entry name" value="PHYTOCHROME-LIKE PROTEIN CPH1"/>
    <property type="match status" value="1"/>
</dbReference>
<dbReference type="InterPro" id="IPR013655">
    <property type="entry name" value="PAS_fold_3"/>
</dbReference>
<evidence type="ECO:0000256" key="1">
    <source>
        <dbReference type="ARBA" id="ARBA00000085"/>
    </source>
</evidence>
<dbReference type="PRINTS" id="PR00344">
    <property type="entry name" value="BCTRLSENSOR"/>
</dbReference>
<dbReference type="SMART" id="SM00091">
    <property type="entry name" value="PAS"/>
    <property type="match status" value="1"/>
</dbReference>
<evidence type="ECO:0000256" key="5">
    <source>
        <dbReference type="ARBA" id="ARBA00022777"/>
    </source>
</evidence>
<dbReference type="InterPro" id="IPR036890">
    <property type="entry name" value="HATPase_C_sf"/>
</dbReference>
<dbReference type="InterPro" id="IPR003661">
    <property type="entry name" value="HisK_dim/P_dom"/>
</dbReference>
<keyword evidence="3" id="KW-0597">Phosphoprotein</keyword>
<keyword evidence="5 8" id="KW-0418">Kinase</keyword>
<evidence type="ECO:0000256" key="4">
    <source>
        <dbReference type="ARBA" id="ARBA00022679"/>
    </source>
</evidence>
<dbReference type="EMBL" id="SJSL01000001">
    <property type="protein sequence ID" value="TCD03763.1"/>
    <property type="molecule type" value="Genomic_DNA"/>
</dbReference>
<protein>
    <recommendedName>
        <fullName evidence="2">histidine kinase</fullName>
        <ecNumber evidence="2">2.7.13.3</ecNumber>
    </recommendedName>
</protein>
<feature type="domain" description="PAS" evidence="7">
    <location>
        <begin position="18"/>
        <end position="88"/>
    </location>
</feature>
<dbReference type="InterPro" id="IPR000014">
    <property type="entry name" value="PAS"/>
</dbReference>
<dbReference type="Proteomes" id="UP000293347">
    <property type="component" value="Unassembled WGS sequence"/>
</dbReference>
<evidence type="ECO:0000313" key="8">
    <source>
        <dbReference type="EMBL" id="TCD03763.1"/>
    </source>
</evidence>
<dbReference type="Gene3D" id="3.30.450.20">
    <property type="entry name" value="PAS domain"/>
    <property type="match status" value="1"/>
</dbReference>
<dbReference type="RefSeq" id="WP_131594686.1">
    <property type="nucleotide sequence ID" value="NZ_SJSL01000001.1"/>
</dbReference>
<dbReference type="Pfam" id="PF00512">
    <property type="entry name" value="HisKA"/>
    <property type="match status" value="1"/>
</dbReference>
<dbReference type="EC" id="2.7.13.3" evidence="2"/>
<dbReference type="Pfam" id="PF08447">
    <property type="entry name" value="PAS_3"/>
    <property type="match status" value="1"/>
</dbReference>
<dbReference type="PROSITE" id="PS50112">
    <property type="entry name" value="PAS"/>
    <property type="match status" value="1"/>
</dbReference>
<evidence type="ECO:0000259" key="7">
    <source>
        <dbReference type="PROSITE" id="PS50112"/>
    </source>
</evidence>
<proteinExistence type="predicted"/>
<dbReference type="OrthoDB" id="1522284at2"/>
<comment type="catalytic activity">
    <reaction evidence="1">
        <text>ATP + protein L-histidine = ADP + protein N-phospho-L-histidine.</text>
        <dbReference type="EC" id="2.7.13.3"/>
    </reaction>
</comment>